<dbReference type="Proteomes" id="UP000034081">
    <property type="component" value="Unassembled WGS sequence"/>
</dbReference>
<protein>
    <recommendedName>
        <fullName evidence="3">Addiction module toxin RelE</fullName>
    </recommendedName>
</protein>
<evidence type="ECO:0000313" key="1">
    <source>
        <dbReference type="EMBL" id="KKQ84458.1"/>
    </source>
</evidence>
<dbReference type="STRING" id="1618570.UT08_C0018G0064"/>
<name>A0A0G0KXV4_9BACT</name>
<comment type="caution">
    <text evidence="1">The sequence shown here is derived from an EMBL/GenBank/DDBJ whole genome shotgun (WGS) entry which is preliminary data.</text>
</comment>
<gene>
    <name evidence="1" type="ORF">UT08_C0018G0064</name>
</gene>
<evidence type="ECO:0000313" key="2">
    <source>
        <dbReference type="Proteomes" id="UP000034081"/>
    </source>
</evidence>
<dbReference type="EMBL" id="LBVL01000018">
    <property type="protein sequence ID" value="KKQ84458.1"/>
    <property type="molecule type" value="Genomic_DNA"/>
</dbReference>
<evidence type="ECO:0008006" key="3">
    <source>
        <dbReference type="Google" id="ProtNLM"/>
    </source>
</evidence>
<proteinExistence type="predicted"/>
<accession>A0A0G0KXV4</accession>
<sequence length="117" mass="13880">MIYDFRITSYFSKQLKPYVKKFRHLKDDILLVLNEFDKSKHTYLDNGVYKARLKSRDLPRGKSKSFRLIIFLLEEDNLLAPIAIYFKGGKETTSKEEINYHLAMTVKELEKDLTNEN</sequence>
<reference evidence="1 2" key="1">
    <citation type="journal article" date="2015" name="Nature">
        <title>rRNA introns, odd ribosomes, and small enigmatic genomes across a large radiation of phyla.</title>
        <authorList>
            <person name="Brown C.T."/>
            <person name="Hug L.A."/>
            <person name="Thomas B.C."/>
            <person name="Sharon I."/>
            <person name="Castelle C.J."/>
            <person name="Singh A."/>
            <person name="Wilkins M.J."/>
            <person name="Williams K.H."/>
            <person name="Banfield J.F."/>
        </authorList>
    </citation>
    <scope>NUCLEOTIDE SEQUENCE [LARGE SCALE GENOMIC DNA]</scope>
</reference>
<dbReference type="AlphaFoldDB" id="A0A0G0KXV4"/>
<organism evidence="1 2">
    <name type="scientific">Candidatus Woesebacteria bacterium GW2011_GWB1_38_8</name>
    <dbReference type="NCBI Taxonomy" id="1618570"/>
    <lineage>
        <taxon>Bacteria</taxon>
        <taxon>Candidatus Woeseibacteriota</taxon>
    </lineage>
</organism>